<keyword evidence="9" id="KW-0408">Iron</keyword>
<evidence type="ECO:0000256" key="4">
    <source>
        <dbReference type="ARBA" id="ARBA00022617"/>
    </source>
</evidence>
<evidence type="ECO:0000256" key="12">
    <source>
        <dbReference type="SAM" id="SignalP"/>
    </source>
</evidence>
<evidence type="ECO:0000256" key="9">
    <source>
        <dbReference type="ARBA" id="ARBA00023004"/>
    </source>
</evidence>
<evidence type="ECO:0000256" key="10">
    <source>
        <dbReference type="ARBA" id="ARBA00023033"/>
    </source>
</evidence>
<keyword evidence="6" id="KW-0479">Metal-binding</keyword>
<dbReference type="GO" id="GO:0016020">
    <property type="term" value="C:membrane"/>
    <property type="evidence" value="ECO:0007669"/>
    <property type="project" value="UniProtKB-SubCell"/>
</dbReference>
<evidence type="ECO:0000256" key="3">
    <source>
        <dbReference type="ARBA" id="ARBA00010617"/>
    </source>
</evidence>
<reference evidence="13 14" key="1">
    <citation type="submission" date="2018-02" db="EMBL/GenBank/DDBJ databases">
        <title>Genome sequence of the basidiomycete white-rot fungus Phlebia centrifuga.</title>
        <authorList>
            <person name="Granchi Z."/>
            <person name="Peng M."/>
            <person name="de Vries R.P."/>
            <person name="Hilden K."/>
            <person name="Makela M.R."/>
            <person name="Grigoriev I."/>
            <person name="Riley R."/>
        </authorList>
    </citation>
    <scope>NUCLEOTIDE SEQUENCE [LARGE SCALE GENOMIC DNA]</scope>
    <source>
        <strain evidence="13 14">FBCC195</strain>
    </source>
</reference>
<protein>
    <recommendedName>
        <fullName evidence="15">Cytochrome P450</fullName>
    </recommendedName>
</protein>
<evidence type="ECO:0000256" key="11">
    <source>
        <dbReference type="ARBA" id="ARBA00023136"/>
    </source>
</evidence>
<keyword evidence="4" id="KW-0349">Heme</keyword>
<dbReference type="PANTHER" id="PTHR46300">
    <property type="entry name" value="P450, PUTATIVE (EUROFUNG)-RELATED-RELATED"/>
    <property type="match status" value="1"/>
</dbReference>
<dbReference type="Pfam" id="PF00067">
    <property type="entry name" value="p450"/>
    <property type="match status" value="2"/>
</dbReference>
<dbReference type="OrthoDB" id="1055148at2759"/>
<evidence type="ECO:0000313" key="13">
    <source>
        <dbReference type="EMBL" id="PSR76809.1"/>
    </source>
</evidence>
<dbReference type="SUPFAM" id="SSF48264">
    <property type="entry name" value="Cytochrome P450"/>
    <property type="match status" value="1"/>
</dbReference>
<dbReference type="GO" id="GO:0005506">
    <property type="term" value="F:iron ion binding"/>
    <property type="evidence" value="ECO:0007669"/>
    <property type="project" value="InterPro"/>
</dbReference>
<comment type="similarity">
    <text evidence="3">Belongs to the cytochrome P450 family.</text>
</comment>
<comment type="cofactor">
    <cofactor evidence="1">
        <name>heme</name>
        <dbReference type="ChEBI" id="CHEBI:30413"/>
    </cofactor>
</comment>
<dbReference type="STRING" id="98765.A0A2R6NUE3"/>
<evidence type="ECO:0000256" key="1">
    <source>
        <dbReference type="ARBA" id="ARBA00001971"/>
    </source>
</evidence>
<feature type="chain" id="PRO_5015348454" description="Cytochrome P450" evidence="12">
    <location>
        <begin position="27"/>
        <end position="317"/>
    </location>
</feature>
<keyword evidence="11" id="KW-0472">Membrane</keyword>
<organism evidence="13 14">
    <name type="scientific">Hermanssonia centrifuga</name>
    <dbReference type="NCBI Taxonomy" id="98765"/>
    <lineage>
        <taxon>Eukaryota</taxon>
        <taxon>Fungi</taxon>
        <taxon>Dikarya</taxon>
        <taxon>Basidiomycota</taxon>
        <taxon>Agaricomycotina</taxon>
        <taxon>Agaricomycetes</taxon>
        <taxon>Polyporales</taxon>
        <taxon>Meruliaceae</taxon>
        <taxon>Hermanssonia</taxon>
    </lineage>
</organism>
<dbReference type="InterPro" id="IPR036396">
    <property type="entry name" value="Cyt_P450_sf"/>
</dbReference>
<dbReference type="InterPro" id="IPR001128">
    <property type="entry name" value="Cyt_P450"/>
</dbReference>
<dbReference type="GO" id="GO:0016705">
    <property type="term" value="F:oxidoreductase activity, acting on paired donors, with incorporation or reduction of molecular oxygen"/>
    <property type="evidence" value="ECO:0007669"/>
    <property type="project" value="InterPro"/>
</dbReference>
<accession>A0A2R6NUE3</accession>
<evidence type="ECO:0000256" key="2">
    <source>
        <dbReference type="ARBA" id="ARBA00004370"/>
    </source>
</evidence>
<feature type="signal peptide" evidence="12">
    <location>
        <begin position="1"/>
        <end position="26"/>
    </location>
</feature>
<keyword evidence="7" id="KW-1133">Transmembrane helix</keyword>
<evidence type="ECO:0000256" key="8">
    <source>
        <dbReference type="ARBA" id="ARBA00023002"/>
    </source>
</evidence>
<comment type="subcellular location">
    <subcellularLocation>
        <location evidence="2">Membrane</location>
    </subcellularLocation>
</comment>
<sequence>MGGFVSLGFAVLLALVLRQLYRVLRGNPRTPPGPRSLPFIGNVHQLPMEFHERKFFEWGRQYGGIIYATLFQTPVIIVNSAEVAHDLMDKRSANYSDRPVFPLLELMGWTNVLTQLRYGEQFRKHRKWIQDAFQSKAALKSFQPLQRRETSILLSSLVSSPEAFADHFRRDTAGTAAPSLTGTLLEEHYARGGMTAQAEDEIRRLSGTIYAAGTDTTVTGLRTFMLAMVRNPEVFKKAQQEIDKVIGSDRLPGFEDREALPYLDCILKEVYRGMTRNETAYPNPEVFRPERFMGLTGTEADDIDPRRIIFGFGRRPV</sequence>
<keyword evidence="14" id="KW-1185">Reference proteome</keyword>
<evidence type="ECO:0000256" key="5">
    <source>
        <dbReference type="ARBA" id="ARBA00022692"/>
    </source>
</evidence>
<comment type="caution">
    <text evidence="13">The sequence shown here is derived from an EMBL/GenBank/DDBJ whole genome shotgun (WGS) entry which is preliminary data.</text>
</comment>
<dbReference type="Gene3D" id="1.10.630.10">
    <property type="entry name" value="Cytochrome P450"/>
    <property type="match status" value="3"/>
</dbReference>
<dbReference type="GO" id="GO:0004497">
    <property type="term" value="F:monooxygenase activity"/>
    <property type="evidence" value="ECO:0007669"/>
    <property type="project" value="UniProtKB-KW"/>
</dbReference>
<dbReference type="AlphaFoldDB" id="A0A2R6NUE3"/>
<gene>
    <name evidence="13" type="ORF">PHLCEN_2v8190</name>
</gene>
<dbReference type="EMBL" id="MLYV02000834">
    <property type="protein sequence ID" value="PSR76809.1"/>
    <property type="molecule type" value="Genomic_DNA"/>
</dbReference>
<evidence type="ECO:0000256" key="7">
    <source>
        <dbReference type="ARBA" id="ARBA00022989"/>
    </source>
</evidence>
<evidence type="ECO:0000313" key="14">
    <source>
        <dbReference type="Proteomes" id="UP000186601"/>
    </source>
</evidence>
<dbReference type="GO" id="GO:0020037">
    <property type="term" value="F:heme binding"/>
    <property type="evidence" value="ECO:0007669"/>
    <property type="project" value="InterPro"/>
</dbReference>
<keyword evidence="12" id="KW-0732">Signal</keyword>
<dbReference type="InterPro" id="IPR050364">
    <property type="entry name" value="Cytochrome_P450_fung"/>
</dbReference>
<evidence type="ECO:0000256" key="6">
    <source>
        <dbReference type="ARBA" id="ARBA00022723"/>
    </source>
</evidence>
<keyword evidence="8" id="KW-0560">Oxidoreductase</keyword>
<dbReference type="PANTHER" id="PTHR46300:SF2">
    <property type="entry name" value="CYTOCHROME P450 MONOOXYGENASE ALNH-RELATED"/>
    <property type="match status" value="1"/>
</dbReference>
<name>A0A2R6NUE3_9APHY</name>
<evidence type="ECO:0008006" key="15">
    <source>
        <dbReference type="Google" id="ProtNLM"/>
    </source>
</evidence>
<keyword evidence="10" id="KW-0503">Monooxygenase</keyword>
<dbReference type="Proteomes" id="UP000186601">
    <property type="component" value="Unassembled WGS sequence"/>
</dbReference>
<proteinExistence type="inferred from homology"/>
<keyword evidence="5" id="KW-0812">Transmembrane</keyword>